<sequence>MDNFSNNDLVAHFGENVRRIRKQIGMTQEQLAKKCGYSLKAIGDIELCKSDPKLSTAANIADALNINIAQLLDNRVAIIDDLNNLGSAKVADYISDLRLITKYRKKI</sequence>
<organism evidence="3 4">
    <name type="scientific">Intestinibaculum porci</name>
    <dbReference type="NCBI Taxonomy" id="2487118"/>
    <lineage>
        <taxon>Bacteria</taxon>
        <taxon>Bacillati</taxon>
        <taxon>Bacillota</taxon>
        <taxon>Erysipelotrichia</taxon>
        <taxon>Erysipelotrichales</taxon>
        <taxon>Erysipelotrichaceae</taxon>
        <taxon>Intestinibaculum</taxon>
    </lineage>
</organism>
<evidence type="ECO:0000313" key="4">
    <source>
        <dbReference type="Proteomes" id="UP000268059"/>
    </source>
</evidence>
<name>A0A3G9JM52_9FIRM</name>
<accession>A0A3G9JM52</accession>
<dbReference type="OrthoDB" id="9814553at2"/>
<dbReference type="GO" id="GO:0003677">
    <property type="term" value="F:DNA binding"/>
    <property type="evidence" value="ECO:0007669"/>
    <property type="project" value="UniProtKB-KW"/>
</dbReference>
<dbReference type="FunCoup" id="A0A3G9JM52">
    <property type="interactions" value="35"/>
</dbReference>
<dbReference type="InParanoid" id="A0A3G9JM52"/>
<dbReference type="GO" id="GO:0003700">
    <property type="term" value="F:DNA-binding transcription factor activity"/>
    <property type="evidence" value="ECO:0007669"/>
    <property type="project" value="TreeGrafter"/>
</dbReference>
<dbReference type="PANTHER" id="PTHR46797">
    <property type="entry name" value="HTH-TYPE TRANSCRIPTIONAL REGULATOR"/>
    <property type="match status" value="1"/>
</dbReference>
<dbReference type="InterPro" id="IPR010982">
    <property type="entry name" value="Lambda_DNA-bd_dom_sf"/>
</dbReference>
<dbReference type="InterPro" id="IPR001387">
    <property type="entry name" value="Cro/C1-type_HTH"/>
</dbReference>
<protein>
    <recommendedName>
        <fullName evidence="2">HTH cro/C1-type domain-containing protein</fullName>
    </recommendedName>
</protein>
<dbReference type="Gene3D" id="1.10.260.40">
    <property type="entry name" value="lambda repressor-like DNA-binding domains"/>
    <property type="match status" value="1"/>
</dbReference>
<dbReference type="Proteomes" id="UP000268059">
    <property type="component" value="Chromosome"/>
</dbReference>
<reference evidence="3 4" key="1">
    <citation type="submission" date="2018-11" db="EMBL/GenBank/DDBJ databases">
        <title>Novel Erysipelotrichaceae bacterium isolated from small intestine of a swine.</title>
        <authorList>
            <person name="Kim J.S."/>
            <person name="Choe H."/>
            <person name="Lee Y.R."/>
            <person name="Kim K.M."/>
            <person name="Park D.S."/>
        </authorList>
    </citation>
    <scope>NUCLEOTIDE SEQUENCE [LARGE SCALE GENOMIC DNA]</scope>
    <source>
        <strain evidence="3 4">SG0102</strain>
    </source>
</reference>
<dbReference type="PANTHER" id="PTHR46797:SF1">
    <property type="entry name" value="METHYLPHOSPHONATE SYNTHASE"/>
    <property type="match status" value="1"/>
</dbReference>
<keyword evidence="1" id="KW-0238">DNA-binding</keyword>
<dbReference type="SMART" id="SM00530">
    <property type="entry name" value="HTH_XRE"/>
    <property type="match status" value="1"/>
</dbReference>
<dbReference type="Pfam" id="PF01381">
    <property type="entry name" value="HTH_3"/>
    <property type="match status" value="1"/>
</dbReference>
<gene>
    <name evidence="3" type="ORF">SG0102_20250</name>
</gene>
<dbReference type="InterPro" id="IPR050807">
    <property type="entry name" value="TransReg_Diox_bact_type"/>
</dbReference>
<feature type="domain" description="HTH cro/C1-type" evidence="2">
    <location>
        <begin position="17"/>
        <end position="71"/>
    </location>
</feature>
<dbReference type="EMBL" id="AP019309">
    <property type="protein sequence ID" value="BBH27091.1"/>
    <property type="molecule type" value="Genomic_DNA"/>
</dbReference>
<evidence type="ECO:0000313" key="3">
    <source>
        <dbReference type="EMBL" id="BBH27091.1"/>
    </source>
</evidence>
<proteinExistence type="predicted"/>
<dbReference type="GO" id="GO:0005829">
    <property type="term" value="C:cytosol"/>
    <property type="evidence" value="ECO:0007669"/>
    <property type="project" value="TreeGrafter"/>
</dbReference>
<evidence type="ECO:0000259" key="2">
    <source>
        <dbReference type="PROSITE" id="PS50943"/>
    </source>
</evidence>
<dbReference type="RefSeq" id="WP_125119854.1">
    <property type="nucleotide sequence ID" value="NZ_AP019309.1"/>
</dbReference>
<dbReference type="KEGG" id="ebm:SG0102_20250"/>
<evidence type="ECO:0000256" key="1">
    <source>
        <dbReference type="ARBA" id="ARBA00023125"/>
    </source>
</evidence>
<dbReference type="AlphaFoldDB" id="A0A3G9JM52"/>
<keyword evidence="4" id="KW-1185">Reference proteome</keyword>
<dbReference type="PROSITE" id="PS50943">
    <property type="entry name" value="HTH_CROC1"/>
    <property type="match status" value="1"/>
</dbReference>
<dbReference type="SUPFAM" id="SSF47413">
    <property type="entry name" value="lambda repressor-like DNA-binding domains"/>
    <property type="match status" value="1"/>
</dbReference>
<dbReference type="CDD" id="cd00093">
    <property type="entry name" value="HTH_XRE"/>
    <property type="match status" value="1"/>
</dbReference>